<dbReference type="GO" id="GO:0000287">
    <property type="term" value="F:magnesium ion binding"/>
    <property type="evidence" value="ECO:0007669"/>
    <property type="project" value="TreeGrafter"/>
</dbReference>
<evidence type="ECO:0000313" key="8">
    <source>
        <dbReference type="EMBL" id="ONG50285.1"/>
    </source>
</evidence>
<dbReference type="Pfam" id="PF03328">
    <property type="entry name" value="HpcH_HpaI"/>
    <property type="match status" value="1"/>
</dbReference>
<proteinExistence type="inferred from homology"/>
<dbReference type="OrthoDB" id="9800547at2"/>
<feature type="binding site" evidence="6">
    <location>
        <position position="132"/>
    </location>
    <ligand>
        <name>Mg(2+)</name>
        <dbReference type="ChEBI" id="CHEBI:18420"/>
    </ligand>
</feature>
<keyword evidence="3 6" id="KW-0479">Metal-binding</keyword>
<dbReference type="SUPFAM" id="SSF51621">
    <property type="entry name" value="Phosphoenolpyruvate/pyruvate domain"/>
    <property type="match status" value="1"/>
</dbReference>
<comment type="similarity">
    <text evidence="2">Belongs to the HpcH/HpaI aldolase family.</text>
</comment>
<evidence type="ECO:0000256" key="1">
    <source>
        <dbReference type="ARBA" id="ARBA00001946"/>
    </source>
</evidence>
<keyword evidence="9" id="KW-1185">Reference proteome</keyword>
<dbReference type="InterPro" id="IPR011206">
    <property type="entry name" value="Citrate_lyase_beta/mcl1/mcl2"/>
</dbReference>
<evidence type="ECO:0000256" key="4">
    <source>
        <dbReference type="ARBA" id="ARBA00022842"/>
    </source>
</evidence>
<dbReference type="PANTHER" id="PTHR32308:SF10">
    <property type="entry name" value="CITRATE LYASE SUBUNIT BETA"/>
    <property type="match status" value="1"/>
</dbReference>
<feature type="domain" description="HpcH/HpaI aldolase/citrate lyase" evidence="7">
    <location>
        <begin position="8"/>
        <end position="227"/>
    </location>
</feature>
<protein>
    <submittedName>
        <fullName evidence="8">CoA ester lyase</fullName>
    </submittedName>
</protein>
<dbReference type="InterPro" id="IPR040442">
    <property type="entry name" value="Pyrv_kinase-like_dom_sf"/>
</dbReference>
<feature type="binding site" evidence="6">
    <location>
        <position position="159"/>
    </location>
    <ligand>
        <name>Mg(2+)</name>
        <dbReference type="ChEBI" id="CHEBI:18420"/>
    </ligand>
</feature>
<accession>A0A1V2GZH3</accession>
<dbReference type="RefSeq" id="WP_076958833.1">
    <property type="nucleotide sequence ID" value="NZ_MLCO01000194.1"/>
</dbReference>
<dbReference type="InterPro" id="IPR015813">
    <property type="entry name" value="Pyrv/PenolPyrv_kinase-like_dom"/>
</dbReference>
<dbReference type="GO" id="GO:0016829">
    <property type="term" value="F:lyase activity"/>
    <property type="evidence" value="ECO:0007669"/>
    <property type="project" value="UniProtKB-KW"/>
</dbReference>
<evidence type="ECO:0000256" key="5">
    <source>
        <dbReference type="PIRSR" id="PIRSR015582-1"/>
    </source>
</evidence>
<keyword evidence="8" id="KW-0456">Lyase</keyword>
<keyword evidence="4 6" id="KW-0460">Magnesium</keyword>
<evidence type="ECO:0000259" key="7">
    <source>
        <dbReference type="Pfam" id="PF03328"/>
    </source>
</evidence>
<evidence type="ECO:0000256" key="2">
    <source>
        <dbReference type="ARBA" id="ARBA00005568"/>
    </source>
</evidence>
<dbReference type="Proteomes" id="UP000188879">
    <property type="component" value="Unassembled WGS sequence"/>
</dbReference>
<feature type="binding site" evidence="5">
    <location>
        <position position="70"/>
    </location>
    <ligand>
        <name>substrate</name>
    </ligand>
</feature>
<comment type="cofactor">
    <cofactor evidence="1">
        <name>Mg(2+)</name>
        <dbReference type="ChEBI" id="CHEBI:18420"/>
    </cofactor>
</comment>
<dbReference type="GO" id="GO:0006107">
    <property type="term" value="P:oxaloacetate metabolic process"/>
    <property type="evidence" value="ECO:0007669"/>
    <property type="project" value="TreeGrafter"/>
</dbReference>
<dbReference type="InterPro" id="IPR005000">
    <property type="entry name" value="Aldolase/citrate-lyase_domain"/>
</dbReference>
<sequence length="303" mass="31661">MSALPVWRSGLFVPVNVERFLAKASERGADAIQLDLEDSIAPGDKPEARRKLEGAVARLRREGRADILVRINQPLEDAVRDLEAAVIPGVAAIMVTKAEGPDHVRLLCELVSRLEQQRGLAVGGIRFTVLIEAPGPLAQAHAIARATPRIVAMSLGAEDYATAIGGEPTAEVLLMPKQMVLQAARAAGILPLGTIGTVADYSDIPAYTKVVRQAAGFGFVGASAIHPAQIPALNAGFTPSAEAVAQAERIVAADREAAAQGRGSFALDGKMIDIPIVQRAEALLARARAIAAKEGGARQASAT</sequence>
<dbReference type="EMBL" id="MLCO01000194">
    <property type="protein sequence ID" value="ONG50285.1"/>
    <property type="molecule type" value="Genomic_DNA"/>
</dbReference>
<dbReference type="PANTHER" id="PTHR32308">
    <property type="entry name" value="LYASE BETA SUBUNIT, PUTATIVE (AFU_ORTHOLOGUE AFUA_4G13030)-RELATED"/>
    <property type="match status" value="1"/>
</dbReference>
<dbReference type="Gene3D" id="3.20.20.60">
    <property type="entry name" value="Phosphoenolpyruvate-binding domains"/>
    <property type="match status" value="1"/>
</dbReference>
<evidence type="ECO:0000256" key="3">
    <source>
        <dbReference type="ARBA" id="ARBA00022723"/>
    </source>
</evidence>
<gene>
    <name evidence="8" type="ORF">BKE38_18740</name>
</gene>
<organism evidence="8 9">
    <name type="scientific">Teichococcus deserti</name>
    <dbReference type="NCBI Taxonomy" id="1817963"/>
    <lineage>
        <taxon>Bacteria</taxon>
        <taxon>Pseudomonadati</taxon>
        <taxon>Pseudomonadota</taxon>
        <taxon>Alphaproteobacteria</taxon>
        <taxon>Acetobacterales</taxon>
        <taxon>Roseomonadaceae</taxon>
        <taxon>Roseomonas</taxon>
    </lineage>
</organism>
<reference evidence="8 9" key="1">
    <citation type="submission" date="2016-10" db="EMBL/GenBank/DDBJ databases">
        <title>Draft Genome sequence of Roseomonas sp. strain M3.</title>
        <authorList>
            <person name="Subhash Y."/>
            <person name="Lee S."/>
        </authorList>
    </citation>
    <scope>NUCLEOTIDE SEQUENCE [LARGE SCALE GENOMIC DNA]</scope>
    <source>
        <strain evidence="8 9">M3</strain>
    </source>
</reference>
<evidence type="ECO:0000256" key="6">
    <source>
        <dbReference type="PIRSR" id="PIRSR015582-2"/>
    </source>
</evidence>
<dbReference type="AlphaFoldDB" id="A0A1V2GZH3"/>
<name>A0A1V2GZH3_9PROT</name>
<feature type="binding site" evidence="5">
    <location>
        <position position="132"/>
    </location>
    <ligand>
        <name>substrate</name>
    </ligand>
</feature>
<evidence type="ECO:0000313" key="9">
    <source>
        <dbReference type="Proteomes" id="UP000188879"/>
    </source>
</evidence>
<dbReference type="PIRSF" id="PIRSF015582">
    <property type="entry name" value="Cit_lyase_B"/>
    <property type="match status" value="1"/>
</dbReference>
<comment type="caution">
    <text evidence="8">The sequence shown here is derived from an EMBL/GenBank/DDBJ whole genome shotgun (WGS) entry which is preliminary data.</text>
</comment>